<dbReference type="InterPro" id="IPR025246">
    <property type="entry name" value="IS30-like_HTH"/>
</dbReference>
<dbReference type="InterPro" id="IPR012337">
    <property type="entry name" value="RNaseH-like_sf"/>
</dbReference>
<organism evidence="3 4">
    <name type="scientific">Candidatus Komeilibacteria bacterium RIFCSPLOWO2_01_FULL_53_11</name>
    <dbReference type="NCBI Taxonomy" id="1798552"/>
    <lineage>
        <taxon>Bacteria</taxon>
        <taxon>Candidatus Komeiliibacteriota</taxon>
    </lineage>
</organism>
<protein>
    <recommendedName>
        <fullName evidence="2">Integrase catalytic domain-containing protein</fullName>
    </recommendedName>
</protein>
<comment type="caution">
    <text evidence="3">The sequence shown here is derived from an EMBL/GenBank/DDBJ whole genome shotgun (WGS) entry which is preliminary data.</text>
</comment>
<dbReference type="PANTHER" id="PTHR10948">
    <property type="entry name" value="TRANSPOSASE"/>
    <property type="match status" value="1"/>
</dbReference>
<evidence type="ECO:0000313" key="4">
    <source>
        <dbReference type="Proteomes" id="UP000177349"/>
    </source>
</evidence>
<dbReference type="AlphaFoldDB" id="A0A1G2BSA0"/>
<dbReference type="GO" id="GO:0004803">
    <property type="term" value="F:transposase activity"/>
    <property type="evidence" value="ECO:0007669"/>
    <property type="project" value="TreeGrafter"/>
</dbReference>
<dbReference type="SUPFAM" id="SSF53098">
    <property type="entry name" value="Ribonuclease H-like"/>
    <property type="match status" value="1"/>
</dbReference>
<dbReference type="InterPro" id="IPR053392">
    <property type="entry name" value="Transposase_IS30-like"/>
</dbReference>
<name>A0A1G2BSA0_9BACT</name>
<evidence type="ECO:0000313" key="3">
    <source>
        <dbReference type="EMBL" id="OGY91746.1"/>
    </source>
</evidence>
<dbReference type="PANTHER" id="PTHR10948:SF23">
    <property type="entry name" value="TRANSPOSASE INSI FOR INSERTION SEQUENCE ELEMENT IS30A-RELATED"/>
    <property type="match status" value="1"/>
</dbReference>
<dbReference type="InterPro" id="IPR051917">
    <property type="entry name" value="Transposase-Integrase"/>
</dbReference>
<dbReference type="GO" id="GO:0005829">
    <property type="term" value="C:cytosol"/>
    <property type="evidence" value="ECO:0007669"/>
    <property type="project" value="TreeGrafter"/>
</dbReference>
<proteinExistence type="predicted"/>
<dbReference type="EMBL" id="MHKN01000034">
    <property type="protein sequence ID" value="OGY91746.1"/>
    <property type="molecule type" value="Genomic_DNA"/>
</dbReference>
<feature type="domain" description="Integrase catalytic" evidence="2">
    <location>
        <begin position="160"/>
        <end position="322"/>
    </location>
</feature>
<sequence>MQRITSYERQVIEVALRKGKSLRTIARGLGRDHRVIAREVKRNTGDYLPYTAASAHRIALRSERNRHRVKLEHDLDLKHYVVKELHKDHSPEQIAGRLKEKPPSELRGKMLCHETIYQYIYAGEGRWEYLYPHLRRGRPQRRKQRARKPRKTLIPERISIHERPVEVQKKTRYGHWESDTIVCKKQQEVLSTQYERKAQLLRLHKVNDKSAPETERAIRDTVESLPQDLFRSMTFDNGGEGACHVRLRDDYNIETYFCDAYASWQKGGVENMNGLIRQYIPKSANLSRLTGDELYAIQERINNRPRKNLNYLTPNEVIASLVGH</sequence>
<dbReference type="Pfam" id="PF13936">
    <property type="entry name" value="HTH_38"/>
    <property type="match status" value="1"/>
</dbReference>
<dbReference type="NCBIfam" id="NF033563">
    <property type="entry name" value="transpos_IS30"/>
    <property type="match status" value="1"/>
</dbReference>
<gene>
    <name evidence="3" type="ORF">A3B31_01750</name>
</gene>
<reference evidence="3 4" key="1">
    <citation type="journal article" date="2016" name="Nat. Commun.">
        <title>Thousands of microbial genomes shed light on interconnected biogeochemical processes in an aquifer system.</title>
        <authorList>
            <person name="Anantharaman K."/>
            <person name="Brown C.T."/>
            <person name="Hug L.A."/>
            <person name="Sharon I."/>
            <person name="Castelle C.J."/>
            <person name="Probst A.J."/>
            <person name="Thomas B.C."/>
            <person name="Singh A."/>
            <person name="Wilkins M.J."/>
            <person name="Karaoz U."/>
            <person name="Brodie E.L."/>
            <person name="Williams K.H."/>
            <person name="Hubbard S.S."/>
            <person name="Banfield J.F."/>
        </authorList>
    </citation>
    <scope>NUCLEOTIDE SEQUENCE [LARGE SCALE GENOMIC DNA]</scope>
</reference>
<dbReference type="InterPro" id="IPR001584">
    <property type="entry name" value="Integrase_cat-core"/>
</dbReference>
<dbReference type="Gene3D" id="3.30.420.10">
    <property type="entry name" value="Ribonuclease H-like superfamily/Ribonuclease H"/>
    <property type="match status" value="1"/>
</dbReference>
<evidence type="ECO:0000256" key="1">
    <source>
        <dbReference type="ARBA" id="ARBA00023172"/>
    </source>
</evidence>
<dbReference type="GO" id="GO:0032196">
    <property type="term" value="P:transposition"/>
    <property type="evidence" value="ECO:0007669"/>
    <property type="project" value="TreeGrafter"/>
</dbReference>
<evidence type="ECO:0000259" key="2">
    <source>
        <dbReference type="PROSITE" id="PS50994"/>
    </source>
</evidence>
<keyword evidence="1" id="KW-0233">DNA recombination</keyword>
<dbReference type="GO" id="GO:0003676">
    <property type="term" value="F:nucleic acid binding"/>
    <property type="evidence" value="ECO:0007669"/>
    <property type="project" value="InterPro"/>
</dbReference>
<dbReference type="GO" id="GO:0015074">
    <property type="term" value="P:DNA integration"/>
    <property type="evidence" value="ECO:0007669"/>
    <property type="project" value="InterPro"/>
</dbReference>
<dbReference type="PROSITE" id="PS50994">
    <property type="entry name" value="INTEGRASE"/>
    <property type="match status" value="1"/>
</dbReference>
<dbReference type="GO" id="GO:0006310">
    <property type="term" value="P:DNA recombination"/>
    <property type="evidence" value="ECO:0007669"/>
    <property type="project" value="UniProtKB-KW"/>
</dbReference>
<dbReference type="Proteomes" id="UP000177349">
    <property type="component" value="Unassembled WGS sequence"/>
</dbReference>
<accession>A0A1G2BSA0</accession>
<dbReference type="InterPro" id="IPR036397">
    <property type="entry name" value="RNaseH_sf"/>
</dbReference>